<protein>
    <submittedName>
        <fullName evidence="2">Uncharacterized protein</fullName>
    </submittedName>
</protein>
<dbReference type="RefSeq" id="WP_139260709.1">
    <property type="nucleotide sequence ID" value="NZ_FRCX01000017.1"/>
</dbReference>
<gene>
    <name evidence="2" type="ORF">SAMN05192549_11739</name>
</gene>
<keyword evidence="1" id="KW-0732">Signal</keyword>
<evidence type="ECO:0000256" key="1">
    <source>
        <dbReference type="SAM" id="SignalP"/>
    </source>
</evidence>
<dbReference type="OrthoDB" id="8592387at2"/>
<accession>A0A1M7RBJ6</accession>
<proteinExistence type="predicted"/>
<sequence>MKFASVVLSMMLSVSSGAFAHPDHDDEPQQTIKFNASSSASGVVVFLTDKGAKVPTAGASGKLVWFKGAAKGEAALQPVADNGMEAKGAKPPVGSKMQASITFADKTVFIGDVAVK</sequence>
<organism evidence="2 3">
    <name type="scientific">Duganella sacchari</name>
    <dbReference type="NCBI Taxonomy" id="551987"/>
    <lineage>
        <taxon>Bacteria</taxon>
        <taxon>Pseudomonadati</taxon>
        <taxon>Pseudomonadota</taxon>
        <taxon>Betaproteobacteria</taxon>
        <taxon>Burkholderiales</taxon>
        <taxon>Oxalobacteraceae</taxon>
        <taxon>Telluria group</taxon>
        <taxon>Duganella</taxon>
    </lineage>
</organism>
<dbReference type="EMBL" id="FRCX01000017">
    <property type="protein sequence ID" value="SHN43502.1"/>
    <property type="molecule type" value="Genomic_DNA"/>
</dbReference>
<evidence type="ECO:0000313" key="2">
    <source>
        <dbReference type="EMBL" id="SHN43502.1"/>
    </source>
</evidence>
<reference evidence="3" key="1">
    <citation type="submission" date="2016-11" db="EMBL/GenBank/DDBJ databases">
        <authorList>
            <person name="Varghese N."/>
            <person name="Submissions S."/>
        </authorList>
    </citation>
    <scope>NUCLEOTIDE SEQUENCE [LARGE SCALE GENOMIC DNA]</scope>
    <source>
        <strain evidence="3">Sac-22</strain>
    </source>
</reference>
<keyword evidence="3" id="KW-1185">Reference proteome</keyword>
<dbReference type="STRING" id="551987.SAMN05192549_11739"/>
<feature type="signal peptide" evidence="1">
    <location>
        <begin position="1"/>
        <end position="20"/>
    </location>
</feature>
<name>A0A1M7RBJ6_9BURK</name>
<evidence type="ECO:0000313" key="3">
    <source>
        <dbReference type="Proteomes" id="UP000184339"/>
    </source>
</evidence>
<dbReference type="Proteomes" id="UP000184339">
    <property type="component" value="Unassembled WGS sequence"/>
</dbReference>
<feature type="chain" id="PRO_5013382889" evidence="1">
    <location>
        <begin position="21"/>
        <end position="116"/>
    </location>
</feature>
<dbReference type="AlphaFoldDB" id="A0A1M7RBJ6"/>